<dbReference type="EMBL" id="JAGKQM010000019">
    <property type="protein sequence ID" value="KAH0861435.1"/>
    <property type="molecule type" value="Genomic_DNA"/>
</dbReference>
<dbReference type="SMART" id="SM00432">
    <property type="entry name" value="MADS"/>
    <property type="match status" value="1"/>
</dbReference>
<evidence type="ECO:0000256" key="5">
    <source>
        <dbReference type="ARBA" id="ARBA00023242"/>
    </source>
</evidence>
<keyword evidence="2 6" id="KW-0805">Transcription regulation</keyword>
<proteinExistence type="inferred from homology"/>
<feature type="compositionally biased region" description="Polar residues" evidence="7">
    <location>
        <begin position="404"/>
        <end position="417"/>
    </location>
</feature>
<dbReference type="Pfam" id="PF00319">
    <property type="entry name" value="SRF-TF"/>
    <property type="match status" value="1"/>
</dbReference>
<dbReference type="PROSITE" id="PS51152">
    <property type="entry name" value="NFYA_HAP2_2"/>
    <property type="match status" value="1"/>
</dbReference>
<evidence type="ECO:0000256" key="3">
    <source>
        <dbReference type="ARBA" id="ARBA00023125"/>
    </source>
</evidence>
<comment type="subunit">
    <text evidence="6">Heterotrimer.</text>
</comment>
<name>A0ABQ7Y2V0_BRANA</name>
<accession>A0ABQ7Y2V0</accession>
<keyword evidence="3 6" id="KW-0238">DNA-binding</keyword>
<comment type="subcellular location">
    <subcellularLocation>
        <location evidence="1 6">Nucleus</location>
    </subcellularLocation>
</comment>
<dbReference type="InterPro" id="IPR036879">
    <property type="entry name" value="TF_MADSbox_sf"/>
</dbReference>
<comment type="caution">
    <text evidence="9">The sequence shown here is derived from an EMBL/GenBank/DDBJ whole genome shotgun (WGS) entry which is preliminary data.</text>
</comment>
<dbReference type="InterPro" id="IPR002100">
    <property type="entry name" value="TF_MADSbox"/>
</dbReference>
<keyword evidence="4 6" id="KW-0804">Transcription</keyword>
<dbReference type="Gene3D" id="3.40.1810.10">
    <property type="entry name" value="Transcription factor, MADS-box"/>
    <property type="match status" value="1"/>
</dbReference>
<feature type="domain" description="MADS-box" evidence="8">
    <location>
        <begin position="8"/>
        <end position="56"/>
    </location>
</feature>
<evidence type="ECO:0000256" key="4">
    <source>
        <dbReference type="ARBA" id="ARBA00023163"/>
    </source>
</evidence>
<reference evidence="9 10" key="1">
    <citation type="submission" date="2021-05" db="EMBL/GenBank/DDBJ databases">
        <title>Genome Assembly of Synthetic Allotetraploid Brassica napus Reveals Homoeologous Exchanges between Subgenomes.</title>
        <authorList>
            <person name="Davis J.T."/>
        </authorList>
    </citation>
    <scope>NUCLEOTIDE SEQUENCE [LARGE SCALE GENOMIC DNA]</scope>
    <source>
        <strain evidence="10">cv. Da-Ae</strain>
        <tissue evidence="9">Seedling</tissue>
    </source>
</reference>
<keyword evidence="10" id="KW-1185">Reference proteome</keyword>
<evidence type="ECO:0000313" key="10">
    <source>
        <dbReference type="Proteomes" id="UP000824890"/>
    </source>
</evidence>
<evidence type="ECO:0000256" key="6">
    <source>
        <dbReference type="RuleBase" id="RU367155"/>
    </source>
</evidence>
<comment type="function">
    <text evidence="6">Component of the sequence-specific heterotrimeric transcription factor (NF-Y) which specifically recognizes a 5'-CCAAT-3' box motif found in the promoters of its target genes.</text>
</comment>
<dbReference type="SMART" id="SM00521">
    <property type="entry name" value="CBF"/>
    <property type="match status" value="1"/>
</dbReference>
<dbReference type="PRINTS" id="PR00616">
    <property type="entry name" value="CCAATSUBUNTB"/>
</dbReference>
<dbReference type="Proteomes" id="UP000824890">
    <property type="component" value="Unassembled WGS sequence"/>
</dbReference>
<dbReference type="Gene3D" id="6.10.250.2430">
    <property type="match status" value="1"/>
</dbReference>
<dbReference type="Pfam" id="PF02045">
    <property type="entry name" value="CBFB_NFYA"/>
    <property type="match status" value="1"/>
</dbReference>
<dbReference type="InterPro" id="IPR001289">
    <property type="entry name" value="NFYA"/>
</dbReference>
<feature type="region of interest" description="Disordered" evidence="7">
    <location>
        <begin position="404"/>
        <end position="425"/>
    </location>
</feature>
<dbReference type="PANTHER" id="PTHR12632">
    <property type="entry name" value="TRANSCRIPTION FACTOR NF-Y ALPHA-RELATED"/>
    <property type="match status" value="1"/>
</dbReference>
<protein>
    <recommendedName>
        <fullName evidence="6">Nuclear transcription factor Y subunit</fullName>
    </recommendedName>
</protein>
<evidence type="ECO:0000256" key="7">
    <source>
        <dbReference type="SAM" id="MobiDB-lite"/>
    </source>
</evidence>
<evidence type="ECO:0000256" key="2">
    <source>
        <dbReference type="ARBA" id="ARBA00023015"/>
    </source>
</evidence>
<evidence type="ECO:0000259" key="8">
    <source>
        <dbReference type="PROSITE" id="PS50066"/>
    </source>
</evidence>
<organism evidence="9 10">
    <name type="scientific">Brassica napus</name>
    <name type="common">Rape</name>
    <dbReference type="NCBI Taxonomy" id="3708"/>
    <lineage>
        <taxon>Eukaryota</taxon>
        <taxon>Viridiplantae</taxon>
        <taxon>Streptophyta</taxon>
        <taxon>Embryophyta</taxon>
        <taxon>Tracheophyta</taxon>
        <taxon>Spermatophyta</taxon>
        <taxon>Magnoliopsida</taxon>
        <taxon>eudicotyledons</taxon>
        <taxon>Gunneridae</taxon>
        <taxon>Pentapetalae</taxon>
        <taxon>rosids</taxon>
        <taxon>malvids</taxon>
        <taxon>Brassicales</taxon>
        <taxon>Brassicaceae</taxon>
        <taxon>Brassiceae</taxon>
        <taxon>Brassica</taxon>
    </lineage>
</organism>
<comment type="similarity">
    <text evidence="6">Belongs to the NFYA/HAP2 subunit family.</text>
</comment>
<sequence length="475" mass="53712">MKSITTAMARPKLKLAWIEDRKKRNIACQKRMKGLMKMAEELTILSDTKACLTFFNRDDGPCFRPMRRGGVYLMDKWFVDNPEVQKHGDGMTHMGSRFNLNMEPSNEDEEYMKTNEGESSKSGAMQTEYCKERGELFSPPQASCLWNIAFGPPALTTESLSSVSFAGVKVVTPETESEQGGGKSSRDHVSKPHVAFSMQSSCFEFGFAQPTIYTKHPDHVEQYYGVVSGYGSQISPGRVMLPLKMETEEDGTIYVNSKQYHGIIRRRQSRAKAVLKNKISSCRKQPYMHHSRHLHAMRRPRGSGGRFLNTKKADADLQSKPSNPQISEVFHPKNRTMTSSMETYGPNVSSSNVTSMNHFLSSSVHSIGGNMVMPSKKNRIKEIEEEEERNLKILKELETQIMSPTEKGTQHPSTSINEPILGDDVPKASDKGDLLSAQRERETWNHLMTMMRRRPMKERAASLVVWMMPNEAAVE</sequence>
<dbReference type="SUPFAM" id="SSF55455">
    <property type="entry name" value="SRF-like"/>
    <property type="match status" value="1"/>
</dbReference>
<evidence type="ECO:0000256" key="1">
    <source>
        <dbReference type="ARBA" id="ARBA00004123"/>
    </source>
</evidence>
<dbReference type="PROSITE" id="PS50066">
    <property type="entry name" value="MADS_BOX_2"/>
    <property type="match status" value="1"/>
</dbReference>
<keyword evidence="5 6" id="KW-0539">Nucleus</keyword>
<gene>
    <name evidence="9" type="ORF">HID58_089696</name>
</gene>
<evidence type="ECO:0000313" key="9">
    <source>
        <dbReference type="EMBL" id="KAH0861435.1"/>
    </source>
</evidence>